<dbReference type="InterPro" id="IPR000119">
    <property type="entry name" value="Hist_DNA-bd"/>
</dbReference>
<accession>J9BT61</accession>
<dbReference type="Gene3D" id="4.10.520.10">
    <property type="entry name" value="IHF-like DNA-binding proteins"/>
    <property type="match status" value="1"/>
</dbReference>
<dbReference type="PANTHER" id="PTHR33175:SF3">
    <property type="entry name" value="DNA-BINDING PROTEIN HU-BETA"/>
    <property type="match status" value="1"/>
</dbReference>
<dbReference type="GO" id="GO:0030527">
    <property type="term" value="F:structural constituent of chromatin"/>
    <property type="evidence" value="ECO:0007669"/>
    <property type="project" value="InterPro"/>
</dbReference>
<dbReference type="GO" id="GO:0003677">
    <property type="term" value="F:DNA binding"/>
    <property type="evidence" value="ECO:0007669"/>
    <property type="project" value="UniProtKB-KW"/>
</dbReference>
<gene>
    <name evidence="2" type="ORF">EVA_21147</name>
</gene>
<organism evidence="2">
    <name type="scientific">gut metagenome</name>
    <dbReference type="NCBI Taxonomy" id="749906"/>
    <lineage>
        <taxon>unclassified sequences</taxon>
        <taxon>metagenomes</taxon>
        <taxon>organismal metagenomes</taxon>
    </lineage>
</organism>
<keyword evidence="1 2" id="KW-0238">DNA-binding</keyword>
<name>J9BT61_9ZZZZ</name>
<dbReference type="EMBL" id="AMCI01008641">
    <property type="protein sequence ID" value="EJW90745.1"/>
    <property type="molecule type" value="Genomic_DNA"/>
</dbReference>
<dbReference type="AlphaFoldDB" id="J9BT61"/>
<evidence type="ECO:0000313" key="2">
    <source>
        <dbReference type="EMBL" id="EJW90745.1"/>
    </source>
</evidence>
<sequence>MIRKDIAYKLAERMDLTPIQAEQAVRHVVDIITHSFVKGESLYIRGFATIKVVKCKAAKGRNFTNGETVSIPAFKKLQIKTSKFLLQAMNSKE</sequence>
<reference evidence="2" key="1">
    <citation type="journal article" date="2012" name="PLoS ONE">
        <title>Gene sets for utilization of primary and secondary nutrition supplies in the distal gut of endangered iberian lynx.</title>
        <authorList>
            <person name="Alcaide M."/>
            <person name="Messina E."/>
            <person name="Richter M."/>
            <person name="Bargiela R."/>
            <person name="Peplies J."/>
            <person name="Huws S.A."/>
            <person name="Newbold C.J."/>
            <person name="Golyshin P.N."/>
            <person name="Simon M.A."/>
            <person name="Lopez G."/>
            <person name="Yakimov M.M."/>
            <person name="Ferrer M."/>
        </authorList>
    </citation>
    <scope>NUCLEOTIDE SEQUENCE</scope>
</reference>
<dbReference type="Pfam" id="PF00216">
    <property type="entry name" value="Bac_DNA_binding"/>
    <property type="match status" value="1"/>
</dbReference>
<protein>
    <submittedName>
        <fullName evidence="2">Histone-like bacterial DNA-binding protein</fullName>
    </submittedName>
</protein>
<dbReference type="SMART" id="SM00411">
    <property type="entry name" value="BHL"/>
    <property type="match status" value="1"/>
</dbReference>
<comment type="caution">
    <text evidence="2">The sequence shown here is derived from an EMBL/GenBank/DDBJ whole genome shotgun (WGS) entry which is preliminary data.</text>
</comment>
<proteinExistence type="predicted"/>
<evidence type="ECO:0000256" key="1">
    <source>
        <dbReference type="ARBA" id="ARBA00023125"/>
    </source>
</evidence>
<dbReference type="InterPro" id="IPR010992">
    <property type="entry name" value="IHF-like_DNA-bd_dom_sf"/>
</dbReference>
<dbReference type="SUPFAM" id="SSF47729">
    <property type="entry name" value="IHF-like DNA-binding proteins"/>
    <property type="match status" value="1"/>
</dbReference>
<dbReference type="PANTHER" id="PTHR33175">
    <property type="entry name" value="DNA-BINDING PROTEIN HU"/>
    <property type="match status" value="1"/>
</dbReference>